<proteinExistence type="predicted"/>
<reference evidence="2" key="2">
    <citation type="submission" date="2021-04" db="EMBL/GenBank/DDBJ databases">
        <authorList>
            <person name="Podell S."/>
        </authorList>
    </citation>
    <scope>NUCLEOTIDE SEQUENCE</scope>
    <source>
        <strain evidence="2">Hildebrandi</strain>
    </source>
</reference>
<evidence type="ECO:0000256" key="1">
    <source>
        <dbReference type="SAM" id="MobiDB-lite"/>
    </source>
</evidence>
<organism evidence="2 3">
    <name type="scientific">Nitzschia inconspicua</name>
    <dbReference type="NCBI Taxonomy" id="303405"/>
    <lineage>
        <taxon>Eukaryota</taxon>
        <taxon>Sar</taxon>
        <taxon>Stramenopiles</taxon>
        <taxon>Ochrophyta</taxon>
        <taxon>Bacillariophyta</taxon>
        <taxon>Bacillariophyceae</taxon>
        <taxon>Bacillariophycidae</taxon>
        <taxon>Bacillariales</taxon>
        <taxon>Bacillariaceae</taxon>
        <taxon>Nitzschia</taxon>
    </lineage>
</organism>
<feature type="region of interest" description="Disordered" evidence="1">
    <location>
        <begin position="276"/>
        <end position="300"/>
    </location>
</feature>
<dbReference type="AlphaFoldDB" id="A0A9K3KMS4"/>
<protein>
    <submittedName>
        <fullName evidence="2">Uncharacterized protein</fullName>
    </submittedName>
</protein>
<reference evidence="2" key="1">
    <citation type="journal article" date="2021" name="Sci. Rep.">
        <title>Diploid genomic architecture of Nitzschia inconspicua, an elite biomass production diatom.</title>
        <authorList>
            <person name="Oliver A."/>
            <person name="Podell S."/>
            <person name="Pinowska A."/>
            <person name="Traller J.C."/>
            <person name="Smith S.R."/>
            <person name="McClure R."/>
            <person name="Beliaev A."/>
            <person name="Bohutskyi P."/>
            <person name="Hill E.A."/>
            <person name="Rabines A."/>
            <person name="Zheng H."/>
            <person name="Allen L.Z."/>
            <person name="Kuo A."/>
            <person name="Grigoriev I.V."/>
            <person name="Allen A.E."/>
            <person name="Hazlebeck D."/>
            <person name="Allen E.E."/>
        </authorList>
    </citation>
    <scope>NUCLEOTIDE SEQUENCE</scope>
    <source>
        <strain evidence="2">Hildebrandi</strain>
    </source>
</reference>
<keyword evidence="3" id="KW-1185">Reference proteome</keyword>
<dbReference type="Proteomes" id="UP000693970">
    <property type="component" value="Unassembled WGS sequence"/>
</dbReference>
<feature type="compositionally biased region" description="Polar residues" evidence="1">
    <location>
        <begin position="276"/>
        <end position="286"/>
    </location>
</feature>
<dbReference type="OrthoDB" id="55778at2759"/>
<gene>
    <name evidence="2" type="ORF">IV203_033239</name>
</gene>
<feature type="compositionally biased region" description="Basic and acidic residues" evidence="1">
    <location>
        <begin position="12"/>
        <end position="22"/>
    </location>
</feature>
<evidence type="ECO:0000313" key="2">
    <source>
        <dbReference type="EMBL" id="KAG7345708.1"/>
    </source>
</evidence>
<evidence type="ECO:0000313" key="3">
    <source>
        <dbReference type="Proteomes" id="UP000693970"/>
    </source>
</evidence>
<name>A0A9K3KMS4_9STRA</name>
<comment type="caution">
    <text evidence="2">The sequence shown here is derived from an EMBL/GenBank/DDBJ whole genome shotgun (WGS) entry which is preliminary data.</text>
</comment>
<feature type="region of interest" description="Disordered" evidence="1">
    <location>
        <begin position="1"/>
        <end position="34"/>
    </location>
</feature>
<accession>A0A9K3KMS4</accession>
<dbReference type="EMBL" id="JAGRRH010000022">
    <property type="protein sequence ID" value="KAG7345708.1"/>
    <property type="molecule type" value="Genomic_DNA"/>
</dbReference>
<sequence length="560" mass="62597">MADEDQAKKRKATADPEKKEEISQPPNGITEKIEGFERRIKITDDEIQRVESKIKSFESQIAEFKERIQEKEPELALTTEVDSKPKSLNELLEQKDHLITLLQQKNKLVQQKHDLQNKYTSGEYYAFTANVWKVEEVKRNGNEWQSFLRSVQKKDAFECRYAETKSKIVKLTTNDPYTITRDGAENANCAIPRSDTARSSSMPQSGTNARDAVWPKDIFGRKANQQEIAHLLPAGKSLSHKQWLNVAVAVLGIQKDADITVKKKAARGYIQKQTSQVELTQESGSNSDKRPNQQPKKPGTGVIHFVTNKIRLHNQKITLDGNSDSKKPNLLIVPVMTLQGAKDWRGTGYSAICLAGYPRESFLDVMEASSVYYNIGLADCNLLTVKHTRDAKPEEVSMACDFLRAAVLALQDMIASLSKEDLSYCENPNENVNKKPLHEASKEAQKLLCKVPAPVQKHDEAEKPVCLITFGDQKDADMHPAPDPLLLVLKAANIFGIMAGMKMLANASSDSDSDVSIGDIIEEEAFLEAREQALRPKTWEDLARGLGQPNGYLASINDLH</sequence>